<feature type="transmembrane region" description="Helical" evidence="1">
    <location>
        <begin position="93"/>
        <end position="118"/>
    </location>
</feature>
<dbReference type="EMBL" id="CP030118">
    <property type="protein sequence ID" value="QDL09035.1"/>
    <property type="molecule type" value="Genomic_DNA"/>
</dbReference>
<keyword evidence="1" id="KW-1133">Transmembrane helix</keyword>
<accession>A0A856MCL9</accession>
<keyword evidence="3" id="KW-0378">Hydrolase</keyword>
<dbReference type="Proteomes" id="UP000503129">
    <property type="component" value="Chromosome"/>
</dbReference>
<dbReference type="InterPro" id="IPR003675">
    <property type="entry name" value="Rce1/LyrA-like_dom"/>
</dbReference>
<feature type="transmembrane region" description="Helical" evidence="1">
    <location>
        <begin position="255"/>
        <end position="274"/>
    </location>
</feature>
<keyword evidence="4" id="KW-1185">Reference proteome</keyword>
<keyword evidence="3" id="KW-0645">Protease</keyword>
<name>A0A856MCL9_9CYAN</name>
<evidence type="ECO:0000313" key="4">
    <source>
        <dbReference type="Proteomes" id="UP000503129"/>
    </source>
</evidence>
<feature type="transmembrane region" description="Helical" evidence="1">
    <location>
        <begin position="139"/>
        <end position="157"/>
    </location>
</feature>
<evidence type="ECO:0000313" key="3">
    <source>
        <dbReference type="EMBL" id="QDL09035.1"/>
    </source>
</evidence>
<feature type="transmembrane region" description="Helical" evidence="1">
    <location>
        <begin position="48"/>
        <end position="67"/>
    </location>
</feature>
<dbReference type="GO" id="GO:0080120">
    <property type="term" value="P:CAAX-box protein maturation"/>
    <property type="evidence" value="ECO:0007669"/>
    <property type="project" value="UniProtKB-ARBA"/>
</dbReference>
<feature type="transmembrane region" description="Helical" evidence="1">
    <location>
        <begin position="18"/>
        <end position="36"/>
    </location>
</feature>
<dbReference type="PANTHER" id="PTHR36435:SF1">
    <property type="entry name" value="CAAX AMINO TERMINAL PROTEASE FAMILY PROTEIN"/>
    <property type="match status" value="1"/>
</dbReference>
<keyword evidence="3" id="KW-0482">Metalloprotease</keyword>
<dbReference type="RefSeq" id="WP_169262920.1">
    <property type="nucleotide sequence ID" value="NZ_CAWOXK010000001.1"/>
</dbReference>
<feature type="transmembrane region" description="Helical" evidence="1">
    <location>
        <begin position="177"/>
        <end position="208"/>
    </location>
</feature>
<dbReference type="GO" id="GO:0008237">
    <property type="term" value="F:metallopeptidase activity"/>
    <property type="evidence" value="ECO:0007669"/>
    <property type="project" value="UniProtKB-KW"/>
</dbReference>
<keyword evidence="1" id="KW-0812">Transmembrane</keyword>
<sequence>MTPETINNPFLRLKVRSLLLRLFLISFVLGLALGLIQVTKPLNFNPQVLNLVLYIFVFGSLCLWILADFKRLGIHLNYVVGRLPNNHKWLPKVGLVILLILFSIGSYLVLLYLLSLMAPSLVDRILYDVAKTPIPQRTAPVLFNLLQAIVLVVVAPITEEFLFRGIILQRWASKWGIQAGLLGSSLLFGIGHANFLGLSMVGMVLGLLYIRTRSLIVPIACHAMNNSFVVVMSLLNTVSIPTPTMNNLEQLRHSLWLGILFIVLSLPLLVRFVSQNWPRKDAAMPYFINSSQKES</sequence>
<reference evidence="3 4" key="1">
    <citation type="submission" date="2018-06" db="EMBL/GenBank/DDBJ databases">
        <title>Comparative genomics of Brasilonema spp. strains.</title>
        <authorList>
            <person name="Alvarenga D.O."/>
            <person name="Fiore M.F."/>
            <person name="Varani A.M."/>
        </authorList>
    </citation>
    <scope>NUCLEOTIDE SEQUENCE [LARGE SCALE GENOMIC DNA]</scope>
    <source>
        <strain evidence="3 4">CENA114</strain>
    </source>
</reference>
<evidence type="ECO:0000259" key="2">
    <source>
        <dbReference type="Pfam" id="PF02517"/>
    </source>
</evidence>
<dbReference type="GO" id="GO:0004175">
    <property type="term" value="F:endopeptidase activity"/>
    <property type="evidence" value="ECO:0007669"/>
    <property type="project" value="UniProtKB-ARBA"/>
</dbReference>
<dbReference type="AlphaFoldDB" id="A0A856MCL9"/>
<feature type="domain" description="CAAX prenyl protease 2/Lysostaphin resistance protein A-like" evidence="2">
    <location>
        <begin position="144"/>
        <end position="227"/>
    </location>
</feature>
<proteinExistence type="predicted"/>
<evidence type="ECO:0000256" key="1">
    <source>
        <dbReference type="SAM" id="Phobius"/>
    </source>
</evidence>
<dbReference type="PANTHER" id="PTHR36435">
    <property type="entry name" value="SLR1288 PROTEIN"/>
    <property type="match status" value="1"/>
</dbReference>
<protein>
    <submittedName>
        <fullName evidence="3">CPBP family intramembrane metalloprotease</fullName>
    </submittedName>
</protein>
<dbReference type="InterPro" id="IPR052710">
    <property type="entry name" value="CAAX_protease"/>
</dbReference>
<dbReference type="KEGG" id="bsen:DP114_15025"/>
<dbReference type="Pfam" id="PF02517">
    <property type="entry name" value="Rce1-like"/>
    <property type="match status" value="1"/>
</dbReference>
<feature type="transmembrane region" description="Helical" evidence="1">
    <location>
        <begin position="215"/>
        <end position="235"/>
    </location>
</feature>
<gene>
    <name evidence="3" type="ORF">DP114_15025</name>
</gene>
<dbReference type="GO" id="GO:0006508">
    <property type="term" value="P:proteolysis"/>
    <property type="evidence" value="ECO:0007669"/>
    <property type="project" value="UniProtKB-KW"/>
</dbReference>
<organism evidence="3 4">
    <name type="scientific">Brasilonema sennae CENA114</name>
    <dbReference type="NCBI Taxonomy" id="415709"/>
    <lineage>
        <taxon>Bacteria</taxon>
        <taxon>Bacillati</taxon>
        <taxon>Cyanobacteriota</taxon>
        <taxon>Cyanophyceae</taxon>
        <taxon>Nostocales</taxon>
        <taxon>Scytonemataceae</taxon>
        <taxon>Brasilonema</taxon>
        <taxon>Bromeliae group (in: Brasilonema)</taxon>
    </lineage>
</organism>
<keyword evidence="1" id="KW-0472">Membrane</keyword>